<dbReference type="AlphaFoldDB" id="A0A427A2L1"/>
<proteinExistence type="predicted"/>
<protein>
    <submittedName>
        <fullName evidence="1">Uncharacterized protein</fullName>
    </submittedName>
</protein>
<accession>A0A427A2L1</accession>
<comment type="caution">
    <text evidence="1">The sequence shown here is derived from an EMBL/GenBank/DDBJ whole genome shotgun (WGS) entry which is preliminary data.</text>
</comment>
<evidence type="ECO:0000313" key="2">
    <source>
        <dbReference type="Proteomes" id="UP000287651"/>
    </source>
</evidence>
<sequence>MQEVLHEKSKKFTPTWSPPTWSKSLIVLVASGIIPSSPSSLSHTPLSRKVSETTIPLGLLRLAEQLVPCSAPANALARLPLFVNTVPTAPFKLLRNTSHFARSHLSPCAALALSTVKFGCQH</sequence>
<reference evidence="1 2" key="1">
    <citation type="journal article" date="2014" name="Agronomy (Basel)">
        <title>A Draft Genome Sequence for Ensete ventricosum, the Drought-Tolerant Tree Against Hunger.</title>
        <authorList>
            <person name="Harrison J."/>
            <person name="Moore K.A."/>
            <person name="Paszkiewicz K."/>
            <person name="Jones T."/>
            <person name="Grant M."/>
            <person name="Ambacheew D."/>
            <person name="Muzemil S."/>
            <person name="Studholme D.J."/>
        </authorList>
    </citation>
    <scope>NUCLEOTIDE SEQUENCE [LARGE SCALE GENOMIC DNA]</scope>
</reference>
<organism evidence="1 2">
    <name type="scientific">Ensete ventricosum</name>
    <name type="common">Abyssinian banana</name>
    <name type="synonym">Musa ensete</name>
    <dbReference type="NCBI Taxonomy" id="4639"/>
    <lineage>
        <taxon>Eukaryota</taxon>
        <taxon>Viridiplantae</taxon>
        <taxon>Streptophyta</taxon>
        <taxon>Embryophyta</taxon>
        <taxon>Tracheophyta</taxon>
        <taxon>Spermatophyta</taxon>
        <taxon>Magnoliopsida</taxon>
        <taxon>Liliopsida</taxon>
        <taxon>Zingiberales</taxon>
        <taxon>Musaceae</taxon>
        <taxon>Ensete</taxon>
    </lineage>
</organism>
<dbReference type="EMBL" id="AMZH03004000">
    <property type="protein sequence ID" value="RRT70480.1"/>
    <property type="molecule type" value="Genomic_DNA"/>
</dbReference>
<dbReference type="Proteomes" id="UP000287651">
    <property type="component" value="Unassembled WGS sequence"/>
</dbReference>
<name>A0A427A2L1_ENSVE</name>
<gene>
    <name evidence="1" type="ORF">B296_00025471</name>
</gene>
<evidence type="ECO:0000313" key="1">
    <source>
        <dbReference type="EMBL" id="RRT70480.1"/>
    </source>
</evidence>